<accession>A0AAN7QI98</accession>
<evidence type="ECO:0000313" key="2">
    <source>
        <dbReference type="Proteomes" id="UP001345219"/>
    </source>
</evidence>
<reference evidence="1 2" key="1">
    <citation type="journal article" date="2023" name="Hortic Res">
        <title>Pangenome of water caltrop reveals structural variations and asymmetric subgenome divergence after allopolyploidization.</title>
        <authorList>
            <person name="Zhang X."/>
            <person name="Chen Y."/>
            <person name="Wang L."/>
            <person name="Yuan Y."/>
            <person name="Fang M."/>
            <person name="Shi L."/>
            <person name="Lu R."/>
            <person name="Comes H.P."/>
            <person name="Ma Y."/>
            <person name="Chen Y."/>
            <person name="Huang G."/>
            <person name="Zhou Y."/>
            <person name="Zheng Z."/>
            <person name="Qiu Y."/>
        </authorList>
    </citation>
    <scope>NUCLEOTIDE SEQUENCE [LARGE SCALE GENOMIC DNA]</scope>
    <source>
        <tissue evidence="1">Roots</tissue>
    </source>
</reference>
<protein>
    <submittedName>
        <fullName evidence="1">Uncharacterized protein</fullName>
    </submittedName>
</protein>
<sequence length="49" mass="5326">MNTWEDFCQARLSPLNAQAIRGEGPVLGWPSDAQSLKASEAHSPILGFK</sequence>
<organism evidence="1 2">
    <name type="scientific">Trapa incisa</name>
    <dbReference type="NCBI Taxonomy" id="236973"/>
    <lineage>
        <taxon>Eukaryota</taxon>
        <taxon>Viridiplantae</taxon>
        <taxon>Streptophyta</taxon>
        <taxon>Embryophyta</taxon>
        <taxon>Tracheophyta</taxon>
        <taxon>Spermatophyta</taxon>
        <taxon>Magnoliopsida</taxon>
        <taxon>eudicotyledons</taxon>
        <taxon>Gunneridae</taxon>
        <taxon>Pentapetalae</taxon>
        <taxon>rosids</taxon>
        <taxon>malvids</taxon>
        <taxon>Myrtales</taxon>
        <taxon>Lythraceae</taxon>
        <taxon>Trapa</taxon>
    </lineage>
</organism>
<proteinExistence type="predicted"/>
<dbReference type="Proteomes" id="UP001345219">
    <property type="component" value="Chromosome 3"/>
</dbReference>
<keyword evidence="2" id="KW-1185">Reference proteome</keyword>
<dbReference type="EMBL" id="JAXIOK010000006">
    <property type="protein sequence ID" value="KAK4767748.1"/>
    <property type="molecule type" value="Genomic_DNA"/>
</dbReference>
<comment type="caution">
    <text evidence="1">The sequence shown here is derived from an EMBL/GenBank/DDBJ whole genome shotgun (WGS) entry which is preliminary data.</text>
</comment>
<dbReference type="AlphaFoldDB" id="A0AAN7QI98"/>
<name>A0AAN7QI98_9MYRT</name>
<gene>
    <name evidence="1" type="ORF">SAY87_002889</name>
</gene>
<evidence type="ECO:0000313" key="1">
    <source>
        <dbReference type="EMBL" id="KAK4767748.1"/>
    </source>
</evidence>